<comment type="catalytic activity">
    <reaction evidence="6">
        <text>methanethiol + O2 + H2O = hydrogen sulfide + formaldehyde + H2O2 + H(+)</text>
        <dbReference type="Rhea" id="RHEA:11812"/>
        <dbReference type="ChEBI" id="CHEBI:15377"/>
        <dbReference type="ChEBI" id="CHEBI:15378"/>
        <dbReference type="ChEBI" id="CHEBI:15379"/>
        <dbReference type="ChEBI" id="CHEBI:16007"/>
        <dbReference type="ChEBI" id="CHEBI:16240"/>
        <dbReference type="ChEBI" id="CHEBI:16842"/>
        <dbReference type="ChEBI" id="CHEBI:29919"/>
        <dbReference type="EC" id="1.8.3.4"/>
    </reaction>
</comment>
<dbReference type="InterPro" id="IPR015943">
    <property type="entry name" value="WD40/YVTN_repeat-like_dom_sf"/>
</dbReference>
<comment type="pathway">
    <text evidence="1">Organosulfur degradation.</text>
</comment>
<proteinExistence type="inferred from homology"/>
<dbReference type="InterPro" id="IPR008826">
    <property type="entry name" value="Se-bd"/>
</dbReference>
<dbReference type="STRING" id="6573.A0A210Q6S9"/>
<dbReference type="Proteomes" id="UP000242188">
    <property type="component" value="Unassembled WGS sequence"/>
</dbReference>
<evidence type="ECO:0000256" key="2">
    <source>
        <dbReference type="ARBA" id="ARBA00005606"/>
    </source>
</evidence>
<evidence type="ECO:0000256" key="4">
    <source>
        <dbReference type="ARBA" id="ARBA00015601"/>
    </source>
</evidence>
<keyword evidence="8" id="KW-1185">Reference proteome</keyword>
<name>A0A210Q6S9_MIZYE</name>
<dbReference type="Pfam" id="PF05694">
    <property type="entry name" value="SBP56"/>
    <property type="match status" value="1"/>
</dbReference>
<dbReference type="GO" id="GO:0018549">
    <property type="term" value="F:methanethiol oxidase activity"/>
    <property type="evidence" value="ECO:0007669"/>
    <property type="project" value="UniProtKB-EC"/>
</dbReference>
<evidence type="ECO:0000313" key="8">
    <source>
        <dbReference type="Proteomes" id="UP000242188"/>
    </source>
</evidence>
<dbReference type="SUPFAM" id="SSF75011">
    <property type="entry name" value="3-carboxy-cis,cis-mucoante lactonizing enzyme"/>
    <property type="match status" value="1"/>
</dbReference>
<sequence>MEKELNGVRLMADGIEQSAQAMGDLYIDERSSGTCCGEGPGYATPLEAMEKAPREEIVYIPCIIPPERRGEQPDYLVTVDVDPKSPTYSKVIHRLPMPNVSDELHHSGWNTCSSCHGDKTQRRDRLILPCVNSDRIYVVNVGDASRAPTLDTSIEPWEMHDKCGLGAPHTSHCLASGDIMISCMGDPDGNGKGGFILVDGKTFIVKGNWEKESVKFGYDFWYQPYHNVMISTEWGAPKCFRNGFNPADVTAGNYGNALNVWDWTTRELQQTIKLGPDGHIPLEIRFLHDPLATEGYVGCALSSSVFRFFRKEDRTWDAEKVIQVAPKKVEGWALPDMPGLITDILLSLDDRFLYFSNWLHGDVRQYDITDRRHPKLVGQLFLGGSVCRDGKVKVTDDSELKEQPAPAFIKGNRILGGPQMIQLSLDGKRLYLTTSLFSSWDKQFYPELLSQGTMMLAIDVDTRKGGLKLNPNFFVDFGKEPDGPVLAHEIRYPGGDCTSDIWLASTARKPKL</sequence>
<evidence type="ECO:0000256" key="6">
    <source>
        <dbReference type="ARBA" id="ARBA00047539"/>
    </source>
</evidence>
<dbReference type="GO" id="GO:0008430">
    <property type="term" value="F:selenium binding"/>
    <property type="evidence" value="ECO:0007669"/>
    <property type="project" value="InterPro"/>
</dbReference>
<keyword evidence="5" id="KW-0711">Selenium</keyword>
<evidence type="ECO:0000313" key="7">
    <source>
        <dbReference type="EMBL" id="OWF44415.1"/>
    </source>
</evidence>
<dbReference type="PANTHER" id="PTHR23300:SF0">
    <property type="entry name" value="METHANETHIOL OXIDASE"/>
    <property type="match status" value="1"/>
</dbReference>
<evidence type="ECO:0000256" key="3">
    <source>
        <dbReference type="ARBA" id="ARBA00012510"/>
    </source>
</evidence>
<comment type="caution">
    <text evidence="7">The sequence shown here is derived from an EMBL/GenBank/DDBJ whole genome shotgun (WGS) entry which is preliminary data.</text>
</comment>
<comment type="similarity">
    <text evidence="2">Belongs to the selenium-binding protein family.</text>
</comment>
<accession>A0A210Q6S9</accession>
<protein>
    <recommendedName>
        <fullName evidence="4">Methanethiol oxidase</fullName>
        <ecNumber evidence="3">1.8.3.4</ecNumber>
    </recommendedName>
</protein>
<dbReference type="EC" id="1.8.3.4" evidence="3"/>
<gene>
    <name evidence="7" type="ORF">KP79_PYT20499</name>
</gene>
<evidence type="ECO:0000256" key="5">
    <source>
        <dbReference type="ARBA" id="ARBA00023266"/>
    </source>
</evidence>
<evidence type="ECO:0000256" key="1">
    <source>
        <dbReference type="ARBA" id="ARBA00005177"/>
    </source>
</evidence>
<dbReference type="PANTHER" id="PTHR23300">
    <property type="entry name" value="METHANETHIOL OXIDASE"/>
    <property type="match status" value="1"/>
</dbReference>
<reference evidence="7 8" key="1">
    <citation type="journal article" date="2017" name="Nat. Ecol. Evol.">
        <title>Scallop genome provides insights into evolution of bilaterian karyotype and development.</title>
        <authorList>
            <person name="Wang S."/>
            <person name="Zhang J."/>
            <person name="Jiao W."/>
            <person name="Li J."/>
            <person name="Xun X."/>
            <person name="Sun Y."/>
            <person name="Guo X."/>
            <person name="Huan P."/>
            <person name="Dong B."/>
            <person name="Zhang L."/>
            <person name="Hu X."/>
            <person name="Sun X."/>
            <person name="Wang J."/>
            <person name="Zhao C."/>
            <person name="Wang Y."/>
            <person name="Wang D."/>
            <person name="Huang X."/>
            <person name="Wang R."/>
            <person name="Lv J."/>
            <person name="Li Y."/>
            <person name="Zhang Z."/>
            <person name="Liu B."/>
            <person name="Lu W."/>
            <person name="Hui Y."/>
            <person name="Liang J."/>
            <person name="Zhou Z."/>
            <person name="Hou R."/>
            <person name="Li X."/>
            <person name="Liu Y."/>
            <person name="Li H."/>
            <person name="Ning X."/>
            <person name="Lin Y."/>
            <person name="Zhao L."/>
            <person name="Xing Q."/>
            <person name="Dou J."/>
            <person name="Li Y."/>
            <person name="Mao J."/>
            <person name="Guo H."/>
            <person name="Dou H."/>
            <person name="Li T."/>
            <person name="Mu C."/>
            <person name="Jiang W."/>
            <person name="Fu Q."/>
            <person name="Fu X."/>
            <person name="Miao Y."/>
            <person name="Liu J."/>
            <person name="Yu Q."/>
            <person name="Li R."/>
            <person name="Liao H."/>
            <person name="Li X."/>
            <person name="Kong Y."/>
            <person name="Jiang Z."/>
            <person name="Chourrout D."/>
            <person name="Li R."/>
            <person name="Bao Z."/>
        </authorList>
    </citation>
    <scope>NUCLEOTIDE SEQUENCE [LARGE SCALE GENOMIC DNA]</scope>
    <source>
        <strain evidence="7 8">PY_sf001</strain>
    </source>
</reference>
<organism evidence="7 8">
    <name type="scientific">Mizuhopecten yessoensis</name>
    <name type="common">Japanese scallop</name>
    <name type="synonym">Patinopecten yessoensis</name>
    <dbReference type="NCBI Taxonomy" id="6573"/>
    <lineage>
        <taxon>Eukaryota</taxon>
        <taxon>Metazoa</taxon>
        <taxon>Spiralia</taxon>
        <taxon>Lophotrochozoa</taxon>
        <taxon>Mollusca</taxon>
        <taxon>Bivalvia</taxon>
        <taxon>Autobranchia</taxon>
        <taxon>Pteriomorphia</taxon>
        <taxon>Pectinida</taxon>
        <taxon>Pectinoidea</taxon>
        <taxon>Pectinidae</taxon>
        <taxon>Mizuhopecten</taxon>
    </lineage>
</organism>
<dbReference type="Gene3D" id="2.130.10.10">
    <property type="entry name" value="YVTN repeat-like/Quinoprotein amine dehydrogenase"/>
    <property type="match status" value="1"/>
</dbReference>
<dbReference type="EMBL" id="NEDP02004782">
    <property type="protein sequence ID" value="OWF44415.1"/>
    <property type="molecule type" value="Genomic_DNA"/>
</dbReference>
<dbReference type="AlphaFoldDB" id="A0A210Q6S9"/>
<dbReference type="OrthoDB" id="10252446at2759"/>